<reference evidence="1 2" key="1">
    <citation type="journal article" date="2022" name="Nat. Plants">
        <title>Genomes of leafy and leafless Platanthera orchids illuminate the evolution of mycoheterotrophy.</title>
        <authorList>
            <person name="Li M.H."/>
            <person name="Liu K.W."/>
            <person name="Li Z."/>
            <person name="Lu H.C."/>
            <person name="Ye Q.L."/>
            <person name="Zhang D."/>
            <person name="Wang J.Y."/>
            <person name="Li Y.F."/>
            <person name="Zhong Z.M."/>
            <person name="Liu X."/>
            <person name="Yu X."/>
            <person name="Liu D.K."/>
            <person name="Tu X.D."/>
            <person name="Liu B."/>
            <person name="Hao Y."/>
            <person name="Liao X.Y."/>
            <person name="Jiang Y.T."/>
            <person name="Sun W.H."/>
            <person name="Chen J."/>
            <person name="Chen Y.Q."/>
            <person name="Ai Y."/>
            <person name="Zhai J.W."/>
            <person name="Wu S.S."/>
            <person name="Zhou Z."/>
            <person name="Hsiao Y.Y."/>
            <person name="Wu W.L."/>
            <person name="Chen Y.Y."/>
            <person name="Lin Y.F."/>
            <person name="Hsu J.L."/>
            <person name="Li C.Y."/>
            <person name="Wang Z.W."/>
            <person name="Zhao X."/>
            <person name="Zhong W.Y."/>
            <person name="Ma X.K."/>
            <person name="Ma L."/>
            <person name="Huang J."/>
            <person name="Chen G.Z."/>
            <person name="Huang M.Z."/>
            <person name="Huang L."/>
            <person name="Peng D.H."/>
            <person name="Luo Y.B."/>
            <person name="Zou S.Q."/>
            <person name="Chen S.P."/>
            <person name="Lan S."/>
            <person name="Tsai W.C."/>
            <person name="Van de Peer Y."/>
            <person name="Liu Z.J."/>
        </authorList>
    </citation>
    <scope>NUCLEOTIDE SEQUENCE [LARGE SCALE GENOMIC DNA]</scope>
    <source>
        <strain evidence="1">Lor288</strain>
    </source>
</reference>
<comment type="caution">
    <text evidence="1">The sequence shown here is derived from an EMBL/GenBank/DDBJ whole genome shotgun (WGS) entry which is preliminary data.</text>
</comment>
<dbReference type="EMBL" id="JBBWWR010000011">
    <property type="protein sequence ID" value="KAK8959605.1"/>
    <property type="molecule type" value="Genomic_DNA"/>
</dbReference>
<proteinExistence type="predicted"/>
<keyword evidence="2" id="KW-1185">Reference proteome</keyword>
<organism evidence="1 2">
    <name type="scientific">Platanthera guangdongensis</name>
    <dbReference type="NCBI Taxonomy" id="2320717"/>
    <lineage>
        <taxon>Eukaryota</taxon>
        <taxon>Viridiplantae</taxon>
        <taxon>Streptophyta</taxon>
        <taxon>Embryophyta</taxon>
        <taxon>Tracheophyta</taxon>
        <taxon>Spermatophyta</taxon>
        <taxon>Magnoliopsida</taxon>
        <taxon>Liliopsida</taxon>
        <taxon>Asparagales</taxon>
        <taxon>Orchidaceae</taxon>
        <taxon>Orchidoideae</taxon>
        <taxon>Orchideae</taxon>
        <taxon>Orchidinae</taxon>
        <taxon>Platanthera</taxon>
    </lineage>
</organism>
<gene>
    <name evidence="1" type="ORF">KSP40_PGU022745</name>
</gene>
<evidence type="ECO:0000313" key="2">
    <source>
        <dbReference type="Proteomes" id="UP001412067"/>
    </source>
</evidence>
<accession>A0ABR2M622</accession>
<sequence>MLQKFVRLNLAGNSFNDKILSLFNNLSRLGMLYVERNFNNPLISSKLLPTTYNSNREISSGSSPGAESRRKKKLAELVEDNIPPGQTFDLREATRSPAEIISRSIFTPPSRCPKSGLLRRPSRFSYYLQNLLLLFAGMKLTGERPPAGAPDSSLQS</sequence>
<protein>
    <submittedName>
        <fullName evidence="1">Uncharacterized protein</fullName>
    </submittedName>
</protein>
<dbReference type="Proteomes" id="UP001412067">
    <property type="component" value="Unassembled WGS sequence"/>
</dbReference>
<name>A0ABR2M622_9ASPA</name>
<evidence type="ECO:0000313" key="1">
    <source>
        <dbReference type="EMBL" id="KAK8959605.1"/>
    </source>
</evidence>